<evidence type="ECO:0000256" key="1">
    <source>
        <dbReference type="ARBA" id="ARBA00010641"/>
    </source>
</evidence>
<keyword evidence="3" id="KW-0731">Sigma factor</keyword>
<evidence type="ECO:0000256" key="2">
    <source>
        <dbReference type="ARBA" id="ARBA00023015"/>
    </source>
</evidence>
<keyword evidence="4" id="KW-0804">Transcription</keyword>
<protein>
    <submittedName>
        <fullName evidence="7">Sigma-70 family RNA polymerase sigma factor</fullName>
    </submittedName>
</protein>
<organism evidence="7 8">
    <name type="scientific">Kurthia populi</name>
    <dbReference type="NCBI Taxonomy" id="1562132"/>
    <lineage>
        <taxon>Bacteria</taxon>
        <taxon>Bacillati</taxon>
        <taxon>Bacillota</taxon>
        <taxon>Bacilli</taxon>
        <taxon>Bacillales</taxon>
        <taxon>Caryophanaceae</taxon>
        <taxon>Kurthia</taxon>
    </lineage>
</organism>
<dbReference type="SUPFAM" id="SSF88946">
    <property type="entry name" value="Sigma2 domain of RNA polymerase sigma factors"/>
    <property type="match status" value="1"/>
</dbReference>
<evidence type="ECO:0000313" key="7">
    <source>
        <dbReference type="EMBL" id="MFD2869774.1"/>
    </source>
</evidence>
<dbReference type="EMBL" id="JBHUOR010000127">
    <property type="protein sequence ID" value="MFD2869774.1"/>
    <property type="molecule type" value="Genomic_DNA"/>
</dbReference>
<comment type="caution">
    <text evidence="7">The sequence shown here is derived from an EMBL/GenBank/DDBJ whole genome shotgun (WGS) entry which is preliminary data.</text>
</comment>
<keyword evidence="8" id="KW-1185">Reference proteome</keyword>
<dbReference type="PANTHER" id="PTHR43133">
    <property type="entry name" value="RNA POLYMERASE ECF-TYPE SIGMA FACTO"/>
    <property type="match status" value="1"/>
</dbReference>
<evidence type="ECO:0000313" key="8">
    <source>
        <dbReference type="Proteomes" id="UP001597568"/>
    </source>
</evidence>
<dbReference type="RefSeq" id="WP_380148382.1">
    <property type="nucleotide sequence ID" value="NZ_JBHUOR010000127.1"/>
</dbReference>
<keyword evidence="2" id="KW-0805">Transcription regulation</keyword>
<dbReference type="NCBIfam" id="NF006930">
    <property type="entry name" value="PRK09415.1"/>
    <property type="match status" value="1"/>
</dbReference>
<evidence type="ECO:0000256" key="3">
    <source>
        <dbReference type="ARBA" id="ARBA00023082"/>
    </source>
</evidence>
<sequence length="181" mass="21719">MDSIMSQVNWQEELLEQLMTDYGQDILQLVYTYVRDNALAEDLTQEIFIKCYRALSNYKGQATLKTWLWCIAINHTKDYLKSWHTRHMTVTEAQQFEHLTDNESVEQMIEQQESQRTVIDAVMKLPIKYHELVYLHYFEEYSLQEMAQILKVNRNTLKTRLRKARMLLSEHLEGSFENEFI</sequence>
<gene>
    <name evidence="7" type="ORF">ACFSY7_14870</name>
</gene>
<dbReference type="Proteomes" id="UP001597568">
    <property type="component" value="Unassembled WGS sequence"/>
</dbReference>
<dbReference type="SUPFAM" id="SSF88659">
    <property type="entry name" value="Sigma3 and sigma4 domains of RNA polymerase sigma factors"/>
    <property type="match status" value="1"/>
</dbReference>
<dbReference type="NCBIfam" id="TIGR02937">
    <property type="entry name" value="sigma70-ECF"/>
    <property type="match status" value="1"/>
</dbReference>
<dbReference type="InterPro" id="IPR014284">
    <property type="entry name" value="RNA_pol_sigma-70_dom"/>
</dbReference>
<comment type="similarity">
    <text evidence="1">Belongs to the sigma-70 factor family. ECF subfamily.</text>
</comment>
<dbReference type="InterPro" id="IPR013325">
    <property type="entry name" value="RNA_pol_sigma_r2"/>
</dbReference>
<evidence type="ECO:0000256" key="4">
    <source>
        <dbReference type="ARBA" id="ARBA00023163"/>
    </source>
</evidence>
<name>A0ABW5Y369_9BACL</name>
<dbReference type="Gene3D" id="1.10.10.10">
    <property type="entry name" value="Winged helix-like DNA-binding domain superfamily/Winged helix DNA-binding domain"/>
    <property type="match status" value="1"/>
</dbReference>
<dbReference type="Pfam" id="PF08281">
    <property type="entry name" value="Sigma70_r4_2"/>
    <property type="match status" value="1"/>
</dbReference>
<dbReference type="InterPro" id="IPR039425">
    <property type="entry name" value="RNA_pol_sigma-70-like"/>
</dbReference>
<dbReference type="Pfam" id="PF04542">
    <property type="entry name" value="Sigma70_r2"/>
    <property type="match status" value="1"/>
</dbReference>
<proteinExistence type="inferred from homology"/>
<dbReference type="InterPro" id="IPR013324">
    <property type="entry name" value="RNA_pol_sigma_r3/r4-like"/>
</dbReference>
<dbReference type="Gene3D" id="1.10.1740.10">
    <property type="match status" value="1"/>
</dbReference>
<dbReference type="InterPro" id="IPR013249">
    <property type="entry name" value="RNA_pol_sigma70_r4_t2"/>
</dbReference>
<feature type="domain" description="RNA polymerase sigma-70 region 2" evidence="5">
    <location>
        <begin position="18"/>
        <end position="82"/>
    </location>
</feature>
<accession>A0ABW5Y369</accession>
<dbReference type="PANTHER" id="PTHR43133:SF60">
    <property type="entry name" value="RNA POLYMERASE SIGMA FACTOR SIGV"/>
    <property type="match status" value="1"/>
</dbReference>
<evidence type="ECO:0000259" key="5">
    <source>
        <dbReference type="Pfam" id="PF04542"/>
    </source>
</evidence>
<reference evidence="8" key="1">
    <citation type="journal article" date="2019" name="Int. J. Syst. Evol. Microbiol.">
        <title>The Global Catalogue of Microorganisms (GCM) 10K type strain sequencing project: providing services to taxonomists for standard genome sequencing and annotation.</title>
        <authorList>
            <consortium name="The Broad Institute Genomics Platform"/>
            <consortium name="The Broad Institute Genome Sequencing Center for Infectious Disease"/>
            <person name="Wu L."/>
            <person name="Ma J."/>
        </authorList>
    </citation>
    <scope>NUCLEOTIDE SEQUENCE [LARGE SCALE GENOMIC DNA]</scope>
    <source>
        <strain evidence="8">KCTC 33522</strain>
    </source>
</reference>
<evidence type="ECO:0000259" key="6">
    <source>
        <dbReference type="Pfam" id="PF08281"/>
    </source>
</evidence>
<dbReference type="CDD" id="cd06171">
    <property type="entry name" value="Sigma70_r4"/>
    <property type="match status" value="1"/>
</dbReference>
<dbReference type="InterPro" id="IPR036388">
    <property type="entry name" value="WH-like_DNA-bd_sf"/>
</dbReference>
<feature type="domain" description="RNA polymerase sigma factor 70 region 4 type 2" evidence="6">
    <location>
        <begin position="118"/>
        <end position="167"/>
    </location>
</feature>
<dbReference type="InterPro" id="IPR007627">
    <property type="entry name" value="RNA_pol_sigma70_r2"/>
</dbReference>